<sequence>MEGGDDEGKKKKASQGNLGSGSGSLRRSKRLMKSEDVKQQLEFHLDYAPLSSSGNVSVEEIEEEERKGVIDIDSPSEQEEEEEKRLGNEGGECVNENRKYSAEEKGKGKLSMDGSWLSMSVEEKMIPEEGETAVEMMPEDGNDATVGSGTISDHEMAVNALMNFWNLAYEYEAEQRSIERVRRRARYRRDRNRRDRERIAEIAPTFARVQPVLENDVVGEPVIDQEVEDQPGPFSTAMRRIQQSEPDIEWNGTTDPERKRVTPKLEDMSINLLAKHVEAVSSLRGVPDVLRNKLSNVLCDSRRMDSRSMELLTSGSPTEIRVKDCSWLTEEQFSKIMKGCDTHNLTILQLDLCGNCLPDYILRATLAKSPNSFPALSSISLKGACRLTDGGIKTLVASAPSLCSINLAACPLLSSTSIQYMADALGSLLKELYLDDYQNIDMMLSLPALQKFEFLEVLSFADIETVSDDFVSKLVTVCGRNLKELDFSDCRKLTDKSLKAIGENCSALQTLHLANLHKLTDSSLGYLANGCQLIQTLKLRDNSFSDEAVAAFLEASGEPLTDFSLNKVKKVGNHTALSLARCCSKTLLSLDLSWCRGLNNSALGLIVDSCSNLKILKLFGCTQITSEFVNGHSNKCVQIVGLQLTPLLEHLNVLGQQEAALRYSSVPVRTESQDMQG</sequence>
<protein>
    <recommendedName>
        <fullName evidence="4">Rad7</fullName>
    </recommendedName>
</protein>
<feature type="region of interest" description="Disordered" evidence="1">
    <location>
        <begin position="1"/>
        <end position="112"/>
    </location>
</feature>
<dbReference type="SUPFAM" id="SSF52047">
    <property type="entry name" value="RNI-like"/>
    <property type="match status" value="1"/>
</dbReference>
<dbReference type="EMBL" id="JAJJMB010010439">
    <property type="protein sequence ID" value="KAI3908776.1"/>
    <property type="molecule type" value="Genomic_DNA"/>
</dbReference>
<evidence type="ECO:0000313" key="2">
    <source>
        <dbReference type="EMBL" id="KAI3908776.1"/>
    </source>
</evidence>
<dbReference type="InterPro" id="IPR006553">
    <property type="entry name" value="Leu-rich_rpt_Cys-con_subtyp"/>
</dbReference>
<reference evidence="2" key="1">
    <citation type="submission" date="2022-04" db="EMBL/GenBank/DDBJ databases">
        <title>A functionally conserved STORR gene fusion in Papaver species that diverged 16.8 million years ago.</title>
        <authorList>
            <person name="Catania T."/>
        </authorList>
    </citation>
    <scope>NUCLEOTIDE SEQUENCE</scope>
    <source>
        <strain evidence="2">S-188037</strain>
    </source>
</reference>
<dbReference type="PANTHER" id="PTHR13318:SF101">
    <property type="entry name" value="F-BOX_LRR PROTEIN"/>
    <property type="match status" value="1"/>
</dbReference>
<dbReference type="GO" id="GO:0031146">
    <property type="term" value="P:SCF-dependent proteasomal ubiquitin-dependent protein catabolic process"/>
    <property type="evidence" value="ECO:0007669"/>
    <property type="project" value="TreeGrafter"/>
</dbReference>
<dbReference type="Proteomes" id="UP001202328">
    <property type="component" value="Unassembled WGS sequence"/>
</dbReference>
<comment type="caution">
    <text evidence="2">The sequence shown here is derived from an EMBL/GenBank/DDBJ whole genome shotgun (WGS) entry which is preliminary data.</text>
</comment>
<proteinExistence type="predicted"/>
<feature type="compositionally biased region" description="Basic and acidic residues" evidence="1">
    <location>
        <begin position="32"/>
        <end position="45"/>
    </location>
</feature>
<accession>A0AAD4SJH5</accession>
<dbReference type="Pfam" id="PF13516">
    <property type="entry name" value="LRR_6"/>
    <property type="match status" value="1"/>
</dbReference>
<dbReference type="GO" id="GO:0019005">
    <property type="term" value="C:SCF ubiquitin ligase complex"/>
    <property type="evidence" value="ECO:0007669"/>
    <property type="project" value="TreeGrafter"/>
</dbReference>
<name>A0AAD4SJH5_9MAGN</name>
<evidence type="ECO:0000256" key="1">
    <source>
        <dbReference type="SAM" id="MobiDB-lite"/>
    </source>
</evidence>
<dbReference type="PANTHER" id="PTHR13318">
    <property type="entry name" value="PARTNER OF PAIRED, ISOFORM B-RELATED"/>
    <property type="match status" value="1"/>
</dbReference>
<keyword evidence="3" id="KW-1185">Reference proteome</keyword>
<organism evidence="2 3">
    <name type="scientific">Papaver atlanticum</name>
    <dbReference type="NCBI Taxonomy" id="357466"/>
    <lineage>
        <taxon>Eukaryota</taxon>
        <taxon>Viridiplantae</taxon>
        <taxon>Streptophyta</taxon>
        <taxon>Embryophyta</taxon>
        <taxon>Tracheophyta</taxon>
        <taxon>Spermatophyta</taxon>
        <taxon>Magnoliopsida</taxon>
        <taxon>Ranunculales</taxon>
        <taxon>Papaveraceae</taxon>
        <taxon>Papaveroideae</taxon>
        <taxon>Papaver</taxon>
    </lineage>
</organism>
<evidence type="ECO:0008006" key="4">
    <source>
        <dbReference type="Google" id="ProtNLM"/>
    </source>
</evidence>
<evidence type="ECO:0000313" key="3">
    <source>
        <dbReference type="Proteomes" id="UP001202328"/>
    </source>
</evidence>
<dbReference type="InterPro" id="IPR001611">
    <property type="entry name" value="Leu-rich_rpt"/>
</dbReference>
<dbReference type="InterPro" id="IPR032675">
    <property type="entry name" value="LRR_dom_sf"/>
</dbReference>
<feature type="compositionally biased region" description="Basic and acidic residues" evidence="1">
    <location>
        <begin position="95"/>
        <end position="107"/>
    </location>
</feature>
<dbReference type="AlphaFoldDB" id="A0AAD4SJH5"/>
<dbReference type="Gene3D" id="3.80.10.10">
    <property type="entry name" value="Ribonuclease Inhibitor"/>
    <property type="match status" value="3"/>
</dbReference>
<dbReference type="SMART" id="SM00367">
    <property type="entry name" value="LRR_CC"/>
    <property type="match status" value="7"/>
</dbReference>
<gene>
    <name evidence="2" type="ORF">MKW98_029326</name>
</gene>